<dbReference type="Pfam" id="PF02518">
    <property type="entry name" value="HATPase_c"/>
    <property type="match status" value="1"/>
</dbReference>
<dbReference type="Pfam" id="PF01590">
    <property type="entry name" value="GAF"/>
    <property type="match status" value="1"/>
</dbReference>
<accession>A0A8H3TTA2</accession>
<dbReference type="InterPro" id="IPR003018">
    <property type="entry name" value="GAF"/>
</dbReference>
<dbReference type="InterPro" id="IPR003661">
    <property type="entry name" value="HisK_dim/P_dom"/>
</dbReference>
<dbReference type="GO" id="GO:0005886">
    <property type="term" value="C:plasma membrane"/>
    <property type="evidence" value="ECO:0007669"/>
    <property type="project" value="TreeGrafter"/>
</dbReference>
<dbReference type="SUPFAM" id="SSF52172">
    <property type="entry name" value="CheY-like"/>
    <property type="match status" value="1"/>
</dbReference>
<dbReference type="GO" id="GO:0009927">
    <property type="term" value="F:histidine phosphotransfer kinase activity"/>
    <property type="evidence" value="ECO:0007669"/>
    <property type="project" value="TreeGrafter"/>
</dbReference>
<dbReference type="InterPro" id="IPR001789">
    <property type="entry name" value="Sig_transdc_resp-reg_receiver"/>
</dbReference>
<dbReference type="PANTHER" id="PTHR43047:SF72">
    <property type="entry name" value="OSMOSENSING HISTIDINE PROTEIN KINASE SLN1"/>
    <property type="match status" value="1"/>
</dbReference>
<dbReference type="OrthoDB" id="21225at2759"/>
<name>A0A8H3TTA2_9TREE</name>
<dbReference type="Gene3D" id="3.40.50.2300">
    <property type="match status" value="1"/>
</dbReference>
<organism evidence="10 11">
    <name type="scientific">Naganishia liquefaciens</name>
    <dbReference type="NCBI Taxonomy" id="104408"/>
    <lineage>
        <taxon>Eukaryota</taxon>
        <taxon>Fungi</taxon>
        <taxon>Dikarya</taxon>
        <taxon>Basidiomycota</taxon>
        <taxon>Agaricomycotina</taxon>
        <taxon>Tremellomycetes</taxon>
        <taxon>Filobasidiales</taxon>
        <taxon>Filobasidiaceae</taxon>
        <taxon>Naganishia</taxon>
    </lineage>
</organism>
<dbReference type="SUPFAM" id="SSF55781">
    <property type="entry name" value="GAF domain-like"/>
    <property type="match status" value="1"/>
</dbReference>
<dbReference type="PRINTS" id="PR00344">
    <property type="entry name" value="BCTRLSENSOR"/>
</dbReference>
<dbReference type="InterPro" id="IPR011006">
    <property type="entry name" value="CheY-like_superfamily"/>
</dbReference>
<gene>
    <name evidence="10" type="ORF">NliqN6_3026</name>
</gene>
<dbReference type="EMBL" id="BLZA01000019">
    <property type="protein sequence ID" value="GHJ86624.1"/>
    <property type="molecule type" value="Genomic_DNA"/>
</dbReference>
<protein>
    <recommendedName>
        <fullName evidence="2">histidine kinase</fullName>
        <ecNumber evidence="2">2.7.13.3</ecNumber>
    </recommendedName>
</protein>
<dbReference type="PANTHER" id="PTHR43047">
    <property type="entry name" value="TWO-COMPONENT HISTIDINE PROTEIN KINASE"/>
    <property type="match status" value="1"/>
</dbReference>
<comment type="caution">
    <text evidence="10">The sequence shown here is derived from an EMBL/GenBank/DDBJ whole genome shotgun (WGS) entry which is preliminary data.</text>
</comment>
<dbReference type="EC" id="2.7.13.3" evidence="2"/>
<evidence type="ECO:0000259" key="8">
    <source>
        <dbReference type="PROSITE" id="PS50109"/>
    </source>
</evidence>
<evidence type="ECO:0000313" key="11">
    <source>
        <dbReference type="Proteomes" id="UP000620104"/>
    </source>
</evidence>
<feature type="domain" description="Response regulatory" evidence="9">
    <location>
        <begin position="1152"/>
        <end position="1272"/>
    </location>
</feature>
<evidence type="ECO:0000256" key="7">
    <source>
        <dbReference type="SAM" id="MobiDB-lite"/>
    </source>
</evidence>
<evidence type="ECO:0000256" key="2">
    <source>
        <dbReference type="ARBA" id="ARBA00012438"/>
    </source>
</evidence>
<dbReference type="InterPro" id="IPR005467">
    <property type="entry name" value="His_kinase_dom"/>
</dbReference>
<dbReference type="SMART" id="SM00387">
    <property type="entry name" value="HATPase_c"/>
    <property type="match status" value="1"/>
</dbReference>
<dbReference type="GO" id="GO:0000155">
    <property type="term" value="F:phosphorelay sensor kinase activity"/>
    <property type="evidence" value="ECO:0007669"/>
    <property type="project" value="InterPro"/>
</dbReference>
<dbReference type="SUPFAM" id="SSF55874">
    <property type="entry name" value="ATPase domain of HSP90 chaperone/DNA topoisomerase II/histidine kinase"/>
    <property type="match status" value="1"/>
</dbReference>
<evidence type="ECO:0000256" key="3">
    <source>
        <dbReference type="ARBA" id="ARBA00022553"/>
    </source>
</evidence>
<dbReference type="PROSITE" id="PS50110">
    <property type="entry name" value="RESPONSE_REGULATORY"/>
    <property type="match status" value="1"/>
</dbReference>
<dbReference type="PROSITE" id="PS50109">
    <property type="entry name" value="HIS_KIN"/>
    <property type="match status" value="1"/>
</dbReference>
<dbReference type="SMART" id="SM00448">
    <property type="entry name" value="REC"/>
    <property type="match status" value="1"/>
</dbReference>
<feature type="compositionally biased region" description="Polar residues" evidence="7">
    <location>
        <begin position="1085"/>
        <end position="1094"/>
    </location>
</feature>
<dbReference type="SUPFAM" id="SSF47384">
    <property type="entry name" value="Homodimeric domain of signal transducing histidine kinase"/>
    <property type="match status" value="1"/>
</dbReference>
<evidence type="ECO:0000256" key="1">
    <source>
        <dbReference type="ARBA" id="ARBA00000085"/>
    </source>
</evidence>
<sequence>MASPVREHESMNGPLLSAILPGSASARINRQPSLPPPSLVHRIAPPHNEEEWLDFIDKYINYGFVTESDLFLPSSDVGTYSQNVSGMHAQEEDQATTQQTQKLASSGTFLRSALFEGENETGEDLDSSAIASDCPMPLNSAERPHRPSNRNHGLNEEGRFSRAASTCSSSISGSCDLHNSEIRRAEAHRVKTFYEENGFMCAPAQLPQDVKKRLRAIHRLGFDRKDGNGIKRRVLDKYTRMLTTLMKAKMSTVTILGADEQLFPTEHGLGIETLGLELGICTHTALSSDKPLVIEDASQDWRFACHPMVQSGAIRSYCGAPLRQGKSAAIIGTLCVIDDKPRPDFNEETAEIVKELALSVSNELELLAKAEEQRLSQQMHDVSLRFSREWLQNSTAIIRTIHPRKSSKRGSKRQIESTEAEDGQEISIYDEACQIVSQTIGASCTIIDSSAFHISYSESQLHQASFSERTGQRAKFPKRSQHGPGGKGKDVEANLSLDGAHEPFLPPIEEDLGEEPITDTSSYSQPMVYHLPKTSNLCVHPKGEIAPSSMFLGCSDERLPVPANLSELLMKTIVHHLRTREIWFEKVDSENEDDFIQPFLNEHSAALVLPVFDYRSQVPFIFIACSRSSDDFFAFDSAVLSFVESICSTVLGAVLRHQITATDEAQRSFATMANHELKTPLHQILMCATDLRETLEIGMDEHKIPTEAEKEEMFKLCDIVVSASSRAQGILNAMVDYHAHIGDKKRPTVASEIPPPQAAEGLQDIIAEALHDAVEQEKLVRAAAGQDLSRVETIVEIVPRASGWMITRDCSPLKRVLESLLLNAYHATEEGYILITCEDISESGQVAQGFDAFTPSIRLRIKDSGRGMTDAYCQTGELFKPFTKEDEFSPGAGLGIALAQKAIEQMGGSIHYQSILGKGTLVTIEVPLQIHPQPVEDDLPLNGLTKPHCALIGFDSTAQLGIHVAGDFLQRKLRRRDAVVCPLENANVVIIEEQALNESVIERVRALSRLRQIDTIVLGSATSKRRWRSNPPFLDSARIIPVRWLFRPVGPALLMQILHKQQTSASSESGRRRSSIWAVQSSRASVADSSTNEPSVHPETPSVDDHDLNVEITSPVVMEDPLETKAIPVVPVEDLKKDLQAVKRCLPASDLRVLIVEDNAINRQVLSRMIKKLGHPYEEAEDGAVGVAKYKSFLPSLVLMDIDMPVLNGFEASTRIRAYEKKKNLPKAPIVAVTAIRDDPAIARGKNECQIDHWLVKPLGIRILTEQIKQLFDIQK</sequence>
<evidence type="ECO:0000256" key="4">
    <source>
        <dbReference type="ARBA" id="ARBA00022679"/>
    </source>
</evidence>
<dbReference type="InterPro" id="IPR004358">
    <property type="entry name" value="Sig_transdc_His_kin-like_C"/>
</dbReference>
<dbReference type="InterPro" id="IPR036890">
    <property type="entry name" value="HATPase_C_sf"/>
</dbReference>
<proteinExistence type="predicted"/>
<keyword evidence="3 6" id="KW-0597">Phosphoprotein</keyword>
<dbReference type="InterPro" id="IPR029016">
    <property type="entry name" value="GAF-like_dom_sf"/>
</dbReference>
<dbReference type="SMART" id="SM00065">
    <property type="entry name" value="GAF"/>
    <property type="match status" value="1"/>
</dbReference>
<keyword evidence="5" id="KW-0418">Kinase</keyword>
<feature type="region of interest" description="Disordered" evidence="7">
    <location>
        <begin position="1085"/>
        <end position="1106"/>
    </location>
</feature>
<evidence type="ECO:0000256" key="5">
    <source>
        <dbReference type="ARBA" id="ARBA00022777"/>
    </source>
</evidence>
<evidence type="ECO:0000313" key="10">
    <source>
        <dbReference type="EMBL" id="GHJ86624.1"/>
    </source>
</evidence>
<feature type="region of interest" description="Disordered" evidence="7">
    <location>
        <begin position="402"/>
        <end position="423"/>
    </location>
</feature>
<dbReference type="Gene3D" id="3.30.450.40">
    <property type="match status" value="1"/>
</dbReference>
<dbReference type="Pfam" id="PF00072">
    <property type="entry name" value="Response_reg"/>
    <property type="match status" value="1"/>
</dbReference>
<feature type="region of interest" description="Disordered" evidence="7">
    <location>
        <begin position="463"/>
        <end position="519"/>
    </location>
</feature>
<feature type="modified residue" description="4-aspartylphosphate" evidence="6">
    <location>
        <position position="1201"/>
    </location>
</feature>
<dbReference type="Proteomes" id="UP000620104">
    <property type="component" value="Unassembled WGS sequence"/>
</dbReference>
<dbReference type="InterPro" id="IPR036097">
    <property type="entry name" value="HisK_dim/P_sf"/>
</dbReference>
<feature type="compositionally biased region" description="Acidic residues" evidence="7">
    <location>
        <begin position="508"/>
        <end position="517"/>
    </location>
</feature>
<dbReference type="CDD" id="cd17546">
    <property type="entry name" value="REC_hyHK_CKI1_RcsC-like"/>
    <property type="match status" value="1"/>
</dbReference>
<dbReference type="Gene3D" id="1.10.287.130">
    <property type="match status" value="1"/>
</dbReference>
<feature type="compositionally biased region" description="Basic residues" evidence="7">
    <location>
        <begin position="402"/>
        <end position="412"/>
    </location>
</feature>
<dbReference type="AlphaFoldDB" id="A0A8H3TTA2"/>
<comment type="catalytic activity">
    <reaction evidence="1">
        <text>ATP + protein L-histidine = ADP + protein N-phospho-L-histidine.</text>
        <dbReference type="EC" id="2.7.13.3"/>
    </reaction>
</comment>
<reference evidence="10" key="1">
    <citation type="submission" date="2020-07" db="EMBL/GenBank/DDBJ databases">
        <title>Draft Genome Sequence of a Deep-Sea Yeast, Naganishia (Cryptococcus) liquefaciens strain N6.</title>
        <authorList>
            <person name="Han Y.W."/>
            <person name="Kajitani R."/>
            <person name="Morimoto H."/>
            <person name="Parhat M."/>
            <person name="Tsubouchi H."/>
            <person name="Bakenova O."/>
            <person name="Ogata M."/>
            <person name="Argunhan B."/>
            <person name="Aoki R."/>
            <person name="Kajiwara S."/>
            <person name="Itoh T."/>
            <person name="Iwasaki H."/>
        </authorList>
    </citation>
    <scope>NUCLEOTIDE SEQUENCE</scope>
    <source>
        <strain evidence="10">N6</strain>
    </source>
</reference>
<dbReference type="CDD" id="cd00082">
    <property type="entry name" value="HisKA"/>
    <property type="match status" value="1"/>
</dbReference>
<feature type="domain" description="Histidine kinase" evidence="8">
    <location>
        <begin position="672"/>
        <end position="930"/>
    </location>
</feature>
<keyword evidence="11" id="KW-1185">Reference proteome</keyword>
<evidence type="ECO:0000256" key="6">
    <source>
        <dbReference type="PROSITE-ProRule" id="PRU00169"/>
    </source>
</evidence>
<keyword evidence="4" id="KW-0808">Transferase</keyword>
<dbReference type="InterPro" id="IPR003594">
    <property type="entry name" value="HATPase_dom"/>
</dbReference>
<dbReference type="Gene3D" id="3.30.565.10">
    <property type="entry name" value="Histidine kinase-like ATPase, C-terminal domain"/>
    <property type="match status" value="1"/>
</dbReference>
<evidence type="ECO:0000259" key="9">
    <source>
        <dbReference type="PROSITE" id="PS50110"/>
    </source>
</evidence>